<keyword evidence="3 6" id="KW-0238">DNA-binding</keyword>
<dbReference type="Gene3D" id="1.10.10.10">
    <property type="entry name" value="Winged helix-like DNA-binding domain superfamily/Winged helix DNA-binding domain"/>
    <property type="match status" value="1"/>
</dbReference>
<reference evidence="6 7" key="1">
    <citation type="submission" date="2020-08" db="EMBL/GenBank/DDBJ databases">
        <title>Genomic Encyclopedia of Type Strains, Phase IV (KMG-V): Genome sequencing to study the core and pangenomes of soil and plant-associated prokaryotes.</title>
        <authorList>
            <person name="Whitman W."/>
        </authorList>
    </citation>
    <scope>NUCLEOTIDE SEQUENCE [LARGE SCALE GENOMIC DNA]</scope>
    <source>
        <strain evidence="6 7">SEMIA 4060</strain>
    </source>
</reference>
<keyword evidence="4" id="KW-0804">Transcription</keyword>
<evidence type="ECO:0000313" key="7">
    <source>
        <dbReference type="Proteomes" id="UP000565576"/>
    </source>
</evidence>
<dbReference type="InterPro" id="IPR058163">
    <property type="entry name" value="LysR-type_TF_proteobact-type"/>
</dbReference>
<dbReference type="InterPro" id="IPR000847">
    <property type="entry name" value="LysR_HTH_N"/>
</dbReference>
<keyword evidence="2" id="KW-0805">Transcription regulation</keyword>
<organism evidence="6 7">
    <name type="scientific">Rhizobium lusitanum</name>
    <dbReference type="NCBI Taxonomy" id="293958"/>
    <lineage>
        <taxon>Bacteria</taxon>
        <taxon>Pseudomonadati</taxon>
        <taxon>Pseudomonadota</taxon>
        <taxon>Alphaproteobacteria</taxon>
        <taxon>Hyphomicrobiales</taxon>
        <taxon>Rhizobiaceae</taxon>
        <taxon>Rhizobium/Agrobacterium group</taxon>
        <taxon>Rhizobium</taxon>
    </lineage>
</organism>
<dbReference type="GO" id="GO:0043565">
    <property type="term" value="F:sequence-specific DNA binding"/>
    <property type="evidence" value="ECO:0007669"/>
    <property type="project" value="TreeGrafter"/>
</dbReference>
<evidence type="ECO:0000256" key="4">
    <source>
        <dbReference type="ARBA" id="ARBA00023163"/>
    </source>
</evidence>
<dbReference type="PROSITE" id="PS50931">
    <property type="entry name" value="HTH_LYSR"/>
    <property type="match status" value="1"/>
</dbReference>
<dbReference type="PANTHER" id="PTHR30537:SF5">
    <property type="entry name" value="HTH-TYPE TRANSCRIPTIONAL ACTIVATOR TTDR-RELATED"/>
    <property type="match status" value="1"/>
</dbReference>
<accession>A0A7X0MDY5</accession>
<dbReference type="InterPro" id="IPR036390">
    <property type="entry name" value="WH_DNA-bd_sf"/>
</dbReference>
<evidence type="ECO:0000259" key="5">
    <source>
        <dbReference type="PROSITE" id="PS50931"/>
    </source>
</evidence>
<dbReference type="CDD" id="cd08422">
    <property type="entry name" value="PBP2_CrgA_like"/>
    <property type="match status" value="1"/>
</dbReference>
<gene>
    <name evidence="6" type="ORF">GGD46_004404</name>
</gene>
<dbReference type="Proteomes" id="UP000565576">
    <property type="component" value="Unassembled WGS sequence"/>
</dbReference>
<dbReference type="InterPro" id="IPR036388">
    <property type="entry name" value="WH-like_DNA-bd_sf"/>
</dbReference>
<proteinExistence type="inferred from homology"/>
<dbReference type="SUPFAM" id="SSF53850">
    <property type="entry name" value="Periplasmic binding protein-like II"/>
    <property type="match status" value="1"/>
</dbReference>
<dbReference type="PANTHER" id="PTHR30537">
    <property type="entry name" value="HTH-TYPE TRANSCRIPTIONAL REGULATOR"/>
    <property type="match status" value="1"/>
</dbReference>
<dbReference type="GO" id="GO:0006351">
    <property type="term" value="P:DNA-templated transcription"/>
    <property type="evidence" value="ECO:0007669"/>
    <property type="project" value="TreeGrafter"/>
</dbReference>
<name>A0A7X0MDY5_9HYPH</name>
<feature type="domain" description="HTH lysR-type" evidence="5">
    <location>
        <begin position="1"/>
        <end position="32"/>
    </location>
</feature>
<evidence type="ECO:0000313" key="6">
    <source>
        <dbReference type="EMBL" id="MBB6487104.1"/>
    </source>
</evidence>
<comment type="caution">
    <text evidence="6">The sequence shown here is derived from an EMBL/GenBank/DDBJ whole genome shotgun (WGS) entry which is preliminary data.</text>
</comment>
<dbReference type="Gene3D" id="3.40.190.290">
    <property type="match status" value="1"/>
</dbReference>
<dbReference type="Pfam" id="PF00126">
    <property type="entry name" value="HTH_1"/>
    <property type="match status" value="1"/>
</dbReference>
<dbReference type="Pfam" id="PF03466">
    <property type="entry name" value="LysR_substrate"/>
    <property type="match status" value="1"/>
</dbReference>
<protein>
    <submittedName>
        <fullName evidence="6">DNA-binding transcriptional LysR family regulator</fullName>
    </submittedName>
</protein>
<dbReference type="EMBL" id="JACHBG010000011">
    <property type="protein sequence ID" value="MBB6487104.1"/>
    <property type="molecule type" value="Genomic_DNA"/>
</dbReference>
<sequence length="276" mass="30112">MPTSTVSRRVAALENRLNTQLLRRTTRTIGLTDDGRAFAARCGEAIESIDAASQSLSRDGKGLTGRLRVSAPFFACSELFGPYLLEFAAAHRDLVMDLRLTNGTPDLLEDDIDLAFQFGPLRDSRLIARKLWPVRYVLCVSAKLAPSADALRHPDQLADLPCVVTPPLDHWLFERGGEKANITPQTRGATIEDLALGAVAVRRGLGFGYLPESLVIDASSNGLVTVDLNGWQPVARDLFAVYPATRQLSSKVRAAVEHAVAGRDWYKRSSGMNRGV</sequence>
<dbReference type="InterPro" id="IPR005119">
    <property type="entry name" value="LysR_subst-bd"/>
</dbReference>
<comment type="similarity">
    <text evidence="1">Belongs to the LysR transcriptional regulatory family.</text>
</comment>
<dbReference type="SUPFAM" id="SSF46785">
    <property type="entry name" value="Winged helix' DNA-binding domain"/>
    <property type="match status" value="1"/>
</dbReference>
<evidence type="ECO:0000256" key="2">
    <source>
        <dbReference type="ARBA" id="ARBA00023015"/>
    </source>
</evidence>
<dbReference type="GO" id="GO:0003700">
    <property type="term" value="F:DNA-binding transcription factor activity"/>
    <property type="evidence" value="ECO:0007669"/>
    <property type="project" value="InterPro"/>
</dbReference>
<dbReference type="AlphaFoldDB" id="A0A7X0MDY5"/>
<evidence type="ECO:0000256" key="3">
    <source>
        <dbReference type="ARBA" id="ARBA00023125"/>
    </source>
</evidence>
<evidence type="ECO:0000256" key="1">
    <source>
        <dbReference type="ARBA" id="ARBA00009437"/>
    </source>
</evidence>